<gene>
    <name evidence="1" type="ORF">Acy02nite_00290</name>
</gene>
<comment type="caution">
    <text evidence="1">The sequence shown here is derived from an EMBL/GenBank/DDBJ whole genome shotgun (WGS) entry which is preliminary data.</text>
</comment>
<evidence type="ECO:0000313" key="2">
    <source>
        <dbReference type="Proteomes" id="UP000619479"/>
    </source>
</evidence>
<dbReference type="AlphaFoldDB" id="A0A919IAN4"/>
<proteinExistence type="predicted"/>
<evidence type="ECO:0000313" key="1">
    <source>
        <dbReference type="EMBL" id="GID62148.1"/>
    </source>
</evidence>
<protein>
    <submittedName>
        <fullName evidence="1">Uncharacterized protein</fullName>
    </submittedName>
</protein>
<accession>A0A919IAN4</accession>
<name>A0A919IAN4_9ACTN</name>
<sequence length="313" mass="33052">MSDSHRTVNRVDLHYPPFPLEFGVQQVKGCWTVQARRVAAAEIADLVARAARQTIVVLDIATTSFLDDDYQQWAPSRIAAHQGVDCAVHDFGALATGVLGLSQEALVIQSDDLPRFLDGWYPYELTLVGLAEPPSSPELDEIGLAVGTADFTRPLLPTLPGCHLFSSGHDDTHLWMESADPGVAAAVLGRQLALQGLAALVEVAMPGPPPASTAEEGTAEEGTAEAITRMELEDKLRTTVADPPGDLVAALLDRSSGWAGQFITASAELVTIGLTALPARRRLGDPLPGGTDLVAIYDVAAASWQFDGSPATG</sequence>
<dbReference type="Proteomes" id="UP000619479">
    <property type="component" value="Unassembled WGS sequence"/>
</dbReference>
<organism evidence="1 2">
    <name type="scientific">Actinoplanes cyaneus</name>
    <dbReference type="NCBI Taxonomy" id="52696"/>
    <lineage>
        <taxon>Bacteria</taxon>
        <taxon>Bacillati</taxon>
        <taxon>Actinomycetota</taxon>
        <taxon>Actinomycetes</taxon>
        <taxon>Micromonosporales</taxon>
        <taxon>Micromonosporaceae</taxon>
        <taxon>Actinoplanes</taxon>
    </lineage>
</organism>
<reference evidence="1" key="1">
    <citation type="submission" date="2021-01" db="EMBL/GenBank/DDBJ databases">
        <title>Whole genome shotgun sequence of Actinoplanes cyaneus NBRC 14990.</title>
        <authorList>
            <person name="Komaki H."/>
            <person name="Tamura T."/>
        </authorList>
    </citation>
    <scope>NUCLEOTIDE SEQUENCE</scope>
    <source>
        <strain evidence="1">NBRC 14990</strain>
    </source>
</reference>
<dbReference type="EMBL" id="BOMH01000001">
    <property type="protein sequence ID" value="GID62148.1"/>
    <property type="molecule type" value="Genomic_DNA"/>
</dbReference>
<dbReference type="RefSeq" id="WP_203737244.1">
    <property type="nucleotide sequence ID" value="NZ_BAAAUC010000002.1"/>
</dbReference>
<keyword evidence="2" id="KW-1185">Reference proteome</keyword>